<evidence type="ECO:0000313" key="2">
    <source>
        <dbReference type="Proteomes" id="UP000242469"/>
    </source>
</evidence>
<organism evidence="1 2">
    <name type="scientific">Marinobacterium iners DSM 11526</name>
    <dbReference type="NCBI Taxonomy" id="1122198"/>
    <lineage>
        <taxon>Bacteria</taxon>
        <taxon>Pseudomonadati</taxon>
        <taxon>Pseudomonadota</taxon>
        <taxon>Gammaproteobacteria</taxon>
        <taxon>Oceanospirillales</taxon>
        <taxon>Oceanospirillaceae</taxon>
        <taxon>Marinobacterium</taxon>
    </lineage>
</organism>
<accession>A0A1H4CU58</accession>
<proteinExistence type="predicted"/>
<dbReference type="AlphaFoldDB" id="A0A1H4CU58"/>
<gene>
    <name evidence="1" type="ORF">SAMN02745729_105151</name>
</gene>
<sequence>MRRQNLSLRRHDPIQAQRVTVLQHRQQYFSPLVGDPSVMRSISGIFEWRSTRLVGLSYSTWSDLIDRFVVQNFA</sequence>
<name>A0A1H4CU58_9GAMM</name>
<dbReference type="Proteomes" id="UP000242469">
    <property type="component" value="Unassembled WGS sequence"/>
</dbReference>
<reference evidence="2" key="1">
    <citation type="submission" date="2016-10" db="EMBL/GenBank/DDBJ databases">
        <authorList>
            <person name="Varghese N."/>
            <person name="Submissions S."/>
        </authorList>
    </citation>
    <scope>NUCLEOTIDE SEQUENCE [LARGE SCALE GENOMIC DNA]</scope>
    <source>
        <strain evidence="2">DSM 11526</strain>
    </source>
</reference>
<keyword evidence="2" id="KW-1185">Reference proteome</keyword>
<evidence type="ECO:0000313" key="1">
    <source>
        <dbReference type="EMBL" id="SEA63887.1"/>
    </source>
</evidence>
<dbReference type="EMBL" id="FNRJ01000005">
    <property type="protein sequence ID" value="SEA63887.1"/>
    <property type="molecule type" value="Genomic_DNA"/>
</dbReference>
<protein>
    <submittedName>
        <fullName evidence="1">Uncharacterized protein</fullName>
    </submittedName>
</protein>